<accession>A0A2A9MNE4</accession>
<dbReference type="STRING" id="94643.A0A2A9MNE4"/>
<evidence type="ECO:0000256" key="1">
    <source>
        <dbReference type="SAM" id="MobiDB-lite"/>
    </source>
</evidence>
<dbReference type="RefSeq" id="XP_029222060.1">
    <property type="nucleotide sequence ID" value="XM_029359147.1"/>
</dbReference>
<gene>
    <name evidence="2" type="ORF">BESB_003920</name>
</gene>
<evidence type="ECO:0000313" key="3">
    <source>
        <dbReference type="Proteomes" id="UP000224006"/>
    </source>
</evidence>
<dbReference type="Proteomes" id="UP000224006">
    <property type="component" value="Chromosome I"/>
</dbReference>
<dbReference type="Gene3D" id="3.40.50.880">
    <property type="match status" value="1"/>
</dbReference>
<feature type="region of interest" description="Disordered" evidence="1">
    <location>
        <begin position="347"/>
        <end position="386"/>
    </location>
</feature>
<feature type="compositionally biased region" description="Pro residues" evidence="1">
    <location>
        <begin position="1"/>
        <end position="18"/>
    </location>
</feature>
<feature type="compositionally biased region" description="Basic and acidic residues" evidence="1">
    <location>
        <begin position="480"/>
        <end position="501"/>
    </location>
</feature>
<comment type="caution">
    <text evidence="2">The sequence shown here is derived from an EMBL/GenBank/DDBJ whole genome shotgun (WGS) entry which is preliminary data.</text>
</comment>
<dbReference type="OrthoDB" id="543156at2759"/>
<dbReference type="InterPro" id="IPR029062">
    <property type="entry name" value="Class_I_gatase-like"/>
</dbReference>
<dbReference type="KEGG" id="bbes:BESB_003920"/>
<feature type="region of interest" description="Disordered" evidence="1">
    <location>
        <begin position="1"/>
        <end position="21"/>
    </location>
</feature>
<feature type="region of interest" description="Disordered" evidence="1">
    <location>
        <begin position="739"/>
        <end position="805"/>
    </location>
</feature>
<dbReference type="VEuPathDB" id="ToxoDB:BESB_003920"/>
<proteinExistence type="predicted"/>
<dbReference type="EMBL" id="NWUJ01000001">
    <property type="protein sequence ID" value="PFH38051.1"/>
    <property type="molecule type" value="Genomic_DNA"/>
</dbReference>
<feature type="compositionally biased region" description="Basic and acidic residues" evidence="1">
    <location>
        <begin position="775"/>
        <end position="785"/>
    </location>
</feature>
<dbReference type="AlphaFoldDB" id="A0A2A9MNE4"/>
<dbReference type="SUPFAM" id="SSF52317">
    <property type="entry name" value="Class I glutamine amidotransferase-like"/>
    <property type="match status" value="1"/>
</dbReference>
<protein>
    <submittedName>
        <fullName evidence="2">Parkinson disease 7 domain containing 1 family protein</fullName>
    </submittedName>
</protein>
<dbReference type="GeneID" id="40305455"/>
<feature type="region of interest" description="Disordered" evidence="1">
    <location>
        <begin position="432"/>
        <end position="556"/>
    </location>
</feature>
<organism evidence="2 3">
    <name type="scientific">Besnoitia besnoiti</name>
    <name type="common">Apicomplexan protozoan</name>
    <dbReference type="NCBI Taxonomy" id="94643"/>
    <lineage>
        <taxon>Eukaryota</taxon>
        <taxon>Sar</taxon>
        <taxon>Alveolata</taxon>
        <taxon>Apicomplexa</taxon>
        <taxon>Conoidasida</taxon>
        <taxon>Coccidia</taxon>
        <taxon>Eucoccidiorida</taxon>
        <taxon>Eimeriorina</taxon>
        <taxon>Sarcocystidae</taxon>
        <taxon>Besnoitia</taxon>
    </lineage>
</organism>
<sequence>MDTAPAQPPPSSSPPGGPSPSVLIVLSSEKRLFAQPSATFAAETGASGGRRKSLEFLAEAGVSLSSLLSIHSILTASGLSYQLATPSGAPPALCNVDSVADLADAVRARVPPQLLAQLGKPLALRTVTLEDFAGLLLPHHLGAAIDLFNSSALGSLVAALTSAAEEKVVCSIGYGGFALAAKRPSSLRDETPSGAAAMKKKNGNSFPFANYTMTGVSPFDECRYPFFGHLPCMLQELLEGQGASFASFECTDTPGMIVDRNLVSGANEESTALCVQTLALLLCCRRHASASASQAAANLAPRLADSGDGRLAAGGARDARTLTARERLGADEESRWKTAGSVVQQFASAEKRAAQEEVSAPADADRSGEGLRGGAAPEPRPRLPVEALDPSGAFFAESRADDAAAVPPVVAGAYASGAASRAESAGFRWQEAGNAPSHSEKTRDAWGASSSSSPEESSRADSEFRSPAARRSGLETPPHAPHEASGAERERQDRSRDERPGSDWGGEASAGEAFVASSLASSRAEASSPAWKEPVERAGSNGAFARPSEAAAGEESWAGRGLRGAANASSRQGFGGLDGSVAGLFSAMAARSSGAGASSGGARVRSGELRDVFSQGEAAETAAMKARHALDAPQAQHTAAVHAAHAEIPRDGCRAFESPGANAESPFSKDLAGESNRAAAKEAATSGFSASLDRFDEPIPFAADDRVHASPAAVGEDLFAFESAFVAGGEGGAISAFGGRADTRSEAPRPNGSFAGLADPFQLFEATPSENAAPRAKEETKDLRGDAPPNFSGGFGVDSGDWTRW</sequence>
<reference evidence="2 3" key="1">
    <citation type="submission" date="2017-09" db="EMBL/GenBank/DDBJ databases">
        <title>Genome sequencing of Besnoitia besnoiti strain Bb-Ger1.</title>
        <authorList>
            <person name="Schares G."/>
            <person name="Venepally P."/>
            <person name="Lorenzi H.A."/>
        </authorList>
    </citation>
    <scope>NUCLEOTIDE SEQUENCE [LARGE SCALE GENOMIC DNA]</scope>
    <source>
        <strain evidence="2 3">Bb-Ger1</strain>
    </source>
</reference>
<evidence type="ECO:0000313" key="2">
    <source>
        <dbReference type="EMBL" id="PFH38051.1"/>
    </source>
</evidence>
<keyword evidence="3" id="KW-1185">Reference proteome</keyword>
<feature type="region of interest" description="Disordered" evidence="1">
    <location>
        <begin position="653"/>
        <end position="687"/>
    </location>
</feature>
<name>A0A2A9MNE4_BESBE</name>
<feature type="compositionally biased region" description="Low complexity" evidence="1">
    <location>
        <begin position="516"/>
        <end position="530"/>
    </location>
</feature>